<dbReference type="AlphaFoldDB" id="A0A7I9VM58"/>
<gene>
    <name evidence="1" type="ORF">AMYX_19500</name>
</gene>
<keyword evidence="2" id="KW-1185">Reference proteome</keyword>
<evidence type="ECO:0000313" key="2">
    <source>
        <dbReference type="Proteomes" id="UP000503640"/>
    </source>
</evidence>
<organism evidence="1 2">
    <name type="scientific">Anaeromyxobacter diazotrophicus</name>
    <dbReference type="NCBI Taxonomy" id="2590199"/>
    <lineage>
        <taxon>Bacteria</taxon>
        <taxon>Pseudomonadati</taxon>
        <taxon>Myxococcota</taxon>
        <taxon>Myxococcia</taxon>
        <taxon>Myxococcales</taxon>
        <taxon>Cystobacterineae</taxon>
        <taxon>Anaeromyxobacteraceae</taxon>
        <taxon>Anaeromyxobacter</taxon>
    </lineage>
</organism>
<evidence type="ECO:0000313" key="1">
    <source>
        <dbReference type="EMBL" id="GEJ57209.1"/>
    </source>
</evidence>
<proteinExistence type="predicted"/>
<sequence length="68" mass="7274">MMVPSMLDNKATKILAKSLFKELRGNGYTANQILGLSTELIDLVTQDLREANGAAQVPAVGDELRATA</sequence>
<dbReference type="Proteomes" id="UP000503640">
    <property type="component" value="Unassembled WGS sequence"/>
</dbReference>
<accession>A0A7I9VM58</accession>
<comment type="caution">
    <text evidence="1">The sequence shown here is derived from an EMBL/GenBank/DDBJ whole genome shotgun (WGS) entry which is preliminary data.</text>
</comment>
<dbReference type="RefSeq" id="WP_235969550.1">
    <property type="nucleotide sequence ID" value="NZ_BJTG01000004.1"/>
</dbReference>
<protein>
    <submittedName>
        <fullName evidence="1">Uncharacterized protein</fullName>
    </submittedName>
</protein>
<dbReference type="EMBL" id="BJTG01000004">
    <property type="protein sequence ID" value="GEJ57209.1"/>
    <property type="molecule type" value="Genomic_DNA"/>
</dbReference>
<name>A0A7I9VM58_9BACT</name>
<reference evidence="2" key="1">
    <citation type="journal article" date="2020" name="Appl. Environ. Microbiol.">
        <title>Diazotrophic Anaeromyxobacter Isolates from Soils.</title>
        <authorList>
            <person name="Masuda Y."/>
            <person name="Yamanaka H."/>
            <person name="Xu Z.X."/>
            <person name="Shiratori Y."/>
            <person name="Aono T."/>
            <person name="Amachi S."/>
            <person name="Senoo K."/>
            <person name="Itoh H."/>
        </authorList>
    </citation>
    <scope>NUCLEOTIDE SEQUENCE [LARGE SCALE GENOMIC DNA]</scope>
    <source>
        <strain evidence="2">R267</strain>
    </source>
</reference>